<accession>X0PU41</accession>
<dbReference type="InterPro" id="IPR043894">
    <property type="entry name" value="MupG_C"/>
</dbReference>
<dbReference type="InterPro" id="IPR029000">
    <property type="entry name" value="Cyclophilin-like_dom_sf"/>
</dbReference>
<dbReference type="EMBL" id="AZGA01000087">
    <property type="protein sequence ID" value="KRM30936.1"/>
    <property type="molecule type" value="Genomic_DNA"/>
</dbReference>
<evidence type="ECO:0000259" key="1">
    <source>
        <dbReference type="Pfam" id="PF05913"/>
    </source>
</evidence>
<sequence>MALGLSIYPNKSSFEANATYLKKAADLGYQRIFTSMLDVTADNKTEILATFKKIITYGNSLGLKTTIDVNPRLFKVLGMDYHHLDLLADLGASAIRLDANFDGLTESLISFEEPQLDLELNISADTGNIANILSYRPNLRRISGCHNFYPQRYTGLGLDFFTKCSTMYKHMGLKTAAFVTSQAATFGPHVFADGLPTLEMHRDLDIAIQAKHLFATGLIDDVLIANAFASDDELKALAAVNEDQLTLKVDTIPTLSTNEYDILFKYQHFNRGDINDYAIRSTFVKLAYIHHAIPVNHAVPQLKPGDITIGNDNFGQYKGELNIVKQAMPNEHQLKNVVGHVTAAETFLIDYIRPWSKFRFTKN</sequence>
<dbReference type="InterPro" id="IPR043797">
    <property type="entry name" value="MupG_N"/>
</dbReference>
<comment type="caution">
    <text evidence="3">The sequence shown here is derived from an EMBL/GenBank/DDBJ whole genome shotgun (WGS) entry which is preliminary data.</text>
</comment>
<protein>
    <submittedName>
        <fullName evidence="3">Outer surface protein</fullName>
    </submittedName>
</protein>
<dbReference type="SUPFAM" id="SSF50891">
    <property type="entry name" value="Cyclophilin-like"/>
    <property type="match status" value="1"/>
</dbReference>
<evidence type="ECO:0000259" key="2">
    <source>
        <dbReference type="Pfam" id="PF19200"/>
    </source>
</evidence>
<dbReference type="STRING" id="1423734.FC83_GL001497"/>
<dbReference type="InterPro" id="IPR013785">
    <property type="entry name" value="Aldolase_TIM"/>
</dbReference>
<gene>
    <name evidence="3" type="ORF">FC83_GL001497</name>
</gene>
<dbReference type="SUPFAM" id="SSF51445">
    <property type="entry name" value="(Trans)glycosidases"/>
    <property type="match status" value="1"/>
</dbReference>
<dbReference type="InterPro" id="IPR017853">
    <property type="entry name" value="GH"/>
</dbReference>
<organism evidence="3 4">
    <name type="scientific">Agrilactobacillus composti DSM 18527 = JCM 14202</name>
    <dbReference type="NCBI Taxonomy" id="1423734"/>
    <lineage>
        <taxon>Bacteria</taxon>
        <taxon>Bacillati</taxon>
        <taxon>Bacillota</taxon>
        <taxon>Bacilli</taxon>
        <taxon>Lactobacillales</taxon>
        <taxon>Lactobacillaceae</taxon>
        <taxon>Agrilactobacillus</taxon>
    </lineage>
</organism>
<reference evidence="3 4" key="1">
    <citation type="journal article" date="2015" name="Genome Announc.">
        <title>Expanding the biotechnology potential of lactobacilli through comparative genomics of 213 strains and associated genera.</title>
        <authorList>
            <person name="Sun Z."/>
            <person name="Harris H.M."/>
            <person name="McCann A."/>
            <person name="Guo C."/>
            <person name="Argimon S."/>
            <person name="Zhang W."/>
            <person name="Yang X."/>
            <person name="Jeffery I.B."/>
            <person name="Cooney J.C."/>
            <person name="Kagawa T.F."/>
            <person name="Liu W."/>
            <person name="Song Y."/>
            <person name="Salvetti E."/>
            <person name="Wrobel A."/>
            <person name="Rasinkangas P."/>
            <person name="Parkhill J."/>
            <person name="Rea M.C."/>
            <person name="O'Sullivan O."/>
            <person name="Ritari J."/>
            <person name="Douillard F.P."/>
            <person name="Paul Ross R."/>
            <person name="Yang R."/>
            <person name="Briner A.E."/>
            <person name="Felis G.E."/>
            <person name="de Vos W.M."/>
            <person name="Barrangou R."/>
            <person name="Klaenhammer T.R."/>
            <person name="Caufield P.W."/>
            <person name="Cui Y."/>
            <person name="Zhang H."/>
            <person name="O'Toole P.W."/>
        </authorList>
    </citation>
    <scope>NUCLEOTIDE SEQUENCE [LARGE SCALE GENOMIC DNA]</scope>
    <source>
        <strain evidence="3 4">DSM 18527</strain>
    </source>
</reference>
<dbReference type="eggNOG" id="COG3589">
    <property type="taxonomic scope" value="Bacteria"/>
</dbReference>
<dbReference type="InterPro" id="IPR008589">
    <property type="entry name" value="MupG"/>
</dbReference>
<dbReference type="Pfam" id="PF05913">
    <property type="entry name" value="MupG_C"/>
    <property type="match status" value="1"/>
</dbReference>
<evidence type="ECO:0000313" key="3">
    <source>
        <dbReference type="EMBL" id="KRM30936.1"/>
    </source>
</evidence>
<dbReference type="Gene3D" id="2.40.100.10">
    <property type="entry name" value="Cyclophilin-like"/>
    <property type="match status" value="1"/>
</dbReference>
<keyword evidence="4" id="KW-1185">Reference proteome</keyword>
<dbReference type="Proteomes" id="UP000051236">
    <property type="component" value="Unassembled WGS sequence"/>
</dbReference>
<dbReference type="PANTHER" id="PTHR38435">
    <property type="match status" value="1"/>
</dbReference>
<feature type="domain" description="6-phospho-N-acetylmuramidase C-terminal" evidence="1">
    <location>
        <begin position="245"/>
        <end position="360"/>
    </location>
</feature>
<dbReference type="PATRIC" id="fig|1423734.3.peg.1515"/>
<dbReference type="Gene3D" id="3.20.20.70">
    <property type="entry name" value="Aldolase class I"/>
    <property type="match status" value="1"/>
</dbReference>
<evidence type="ECO:0000313" key="4">
    <source>
        <dbReference type="Proteomes" id="UP000051236"/>
    </source>
</evidence>
<feature type="domain" description="6-phospho-N-acetylmuramidase N-terminal" evidence="2">
    <location>
        <begin position="3"/>
        <end position="238"/>
    </location>
</feature>
<proteinExistence type="predicted"/>
<dbReference type="RefSeq" id="WP_052004851.1">
    <property type="nucleotide sequence ID" value="NZ_AZGA01000087.1"/>
</dbReference>
<dbReference type="Pfam" id="PF19200">
    <property type="entry name" value="MupG_N"/>
    <property type="match status" value="1"/>
</dbReference>
<dbReference type="AlphaFoldDB" id="X0PU41"/>
<dbReference type="PANTHER" id="PTHR38435:SF1">
    <property type="entry name" value="DUF871 DOMAIN-CONTAINING PROTEIN"/>
    <property type="match status" value="1"/>
</dbReference>
<name>X0PU41_9LACO</name>